<name>A0A644W8E4_9ZZZZ</name>
<dbReference type="NCBIfam" id="TIGR01934">
    <property type="entry name" value="MenG_MenH_UbiE"/>
    <property type="match status" value="1"/>
</dbReference>
<evidence type="ECO:0000313" key="4">
    <source>
        <dbReference type="EMBL" id="MPM00040.1"/>
    </source>
</evidence>
<dbReference type="Pfam" id="PF01209">
    <property type="entry name" value="Ubie_methyltran"/>
    <property type="match status" value="1"/>
</dbReference>
<dbReference type="HAMAP" id="MF_01813">
    <property type="entry name" value="MenG_UbiE_methyltr"/>
    <property type="match status" value="1"/>
</dbReference>
<dbReference type="GO" id="GO:0032259">
    <property type="term" value="P:methylation"/>
    <property type="evidence" value="ECO:0007669"/>
    <property type="project" value="UniProtKB-KW"/>
</dbReference>
<dbReference type="PROSITE" id="PS51608">
    <property type="entry name" value="SAM_MT_UBIE"/>
    <property type="match status" value="1"/>
</dbReference>
<proteinExistence type="inferred from homology"/>
<dbReference type="InterPro" id="IPR029063">
    <property type="entry name" value="SAM-dependent_MTases_sf"/>
</dbReference>
<dbReference type="PANTHER" id="PTHR43591">
    <property type="entry name" value="METHYLTRANSFERASE"/>
    <property type="match status" value="1"/>
</dbReference>
<dbReference type="CDD" id="cd02440">
    <property type="entry name" value="AdoMet_MTases"/>
    <property type="match status" value="1"/>
</dbReference>
<accession>A0A644W8E4</accession>
<keyword evidence="2 4" id="KW-0808">Transferase</keyword>
<dbReference type="PANTHER" id="PTHR43591:SF24">
    <property type="entry name" value="2-METHOXY-6-POLYPRENYL-1,4-BENZOQUINOL METHYLASE, MITOCHONDRIAL"/>
    <property type="match status" value="1"/>
</dbReference>
<dbReference type="EMBL" id="VSSQ01000704">
    <property type="protein sequence ID" value="MPM00040.1"/>
    <property type="molecule type" value="Genomic_DNA"/>
</dbReference>
<sequence>MMSDELLNDQVKPYNPNGDKTTQLISLFDKISAHYDSFNNVISWGMAHSWRKKAVSFLRHSSPQKILDIATGTADMMIVMDKLLKPEKITGIDISAGMMEIGKKKVAKKQVRAKTDFLVQDAAALSFEDQSFDAVTISFGIRNLEKLSQSLREINRVLKSGGHFLIIEVNQPDRGIMLLFYKLYIRVYMLFVTGLLDKSDYKYLTNSMGAFPRGEKLIRILQSFDFELIKYKRFTFDVCSMYLLRKIN</sequence>
<comment type="caution">
    <text evidence="4">The sequence shown here is derived from an EMBL/GenBank/DDBJ whole genome shotgun (WGS) entry which is preliminary data.</text>
</comment>
<keyword evidence="3" id="KW-0949">S-adenosyl-L-methionine</keyword>
<dbReference type="InterPro" id="IPR004033">
    <property type="entry name" value="UbiE/COQ5_MeTrFase"/>
</dbReference>
<dbReference type="AlphaFoldDB" id="A0A644W8E4"/>
<gene>
    <name evidence="4" type="primary">menG_10</name>
    <name evidence="4" type="ORF">SDC9_46262</name>
</gene>
<organism evidence="4">
    <name type="scientific">bioreactor metagenome</name>
    <dbReference type="NCBI Taxonomy" id="1076179"/>
    <lineage>
        <taxon>unclassified sequences</taxon>
        <taxon>metagenomes</taxon>
        <taxon>ecological metagenomes</taxon>
    </lineage>
</organism>
<reference evidence="4" key="1">
    <citation type="submission" date="2019-08" db="EMBL/GenBank/DDBJ databases">
        <authorList>
            <person name="Kucharzyk K."/>
            <person name="Murdoch R.W."/>
            <person name="Higgins S."/>
            <person name="Loffler F."/>
        </authorList>
    </citation>
    <scope>NUCLEOTIDE SEQUENCE</scope>
</reference>
<evidence type="ECO:0000256" key="1">
    <source>
        <dbReference type="ARBA" id="ARBA00022603"/>
    </source>
</evidence>
<dbReference type="SUPFAM" id="SSF53335">
    <property type="entry name" value="S-adenosyl-L-methionine-dependent methyltransferases"/>
    <property type="match status" value="1"/>
</dbReference>
<evidence type="ECO:0000256" key="3">
    <source>
        <dbReference type="ARBA" id="ARBA00022691"/>
    </source>
</evidence>
<dbReference type="NCBIfam" id="NF001244">
    <property type="entry name" value="PRK00216.1-5"/>
    <property type="match status" value="1"/>
</dbReference>
<protein>
    <submittedName>
        <fullName evidence="4">Demethylmenaquinone methyltransferase</fullName>
        <ecNumber evidence="4">2.1.1.163</ecNumber>
    </submittedName>
</protein>
<evidence type="ECO:0000256" key="2">
    <source>
        <dbReference type="ARBA" id="ARBA00022679"/>
    </source>
</evidence>
<dbReference type="Gene3D" id="3.40.50.150">
    <property type="entry name" value="Vaccinia Virus protein VP39"/>
    <property type="match status" value="1"/>
</dbReference>
<keyword evidence="1 4" id="KW-0489">Methyltransferase</keyword>
<dbReference type="EC" id="2.1.1.163" evidence="4"/>
<dbReference type="GO" id="GO:0043770">
    <property type="term" value="F:demethylmenaquinone methyltransferase activity"/>
    <property type="evidence" value="ECO:0007669"/>
    <property type="project" value="UniProtKB-EC"/>
</dbReference>